<dbReference type="SUPFAM" id="SSF47576">
    <property type="entry name" value="Calponin-homology domain, CH-domain"/>
    <property type="match status" value="1"/>
</dbReference>
<evidence type="ECO:0000313" key="4">
    <source>
        <dbReference type="Proteomes" id="UP001652680"/>
    </source>
</evidence>
<sequence>MGSVMKERISQIKAILSDLKDGMLLKEETGDWSSQGAIQMRSCLGKILLLIRAMREKIVEGDEFSDQVRATNAEILSRCYQQIKRLYLVLPLGESAGKINKADHIIFQVNVETVIFELETVLGEAPIKTLGHINTDKESTEASPLDELNDLRRKLINAEIRRELELIGHKLMLSKERTFVLQARKEQHAAELRLAEEQDRVRKLKKSLSKSKLKLKVISEQNEELMGYQNRWIEQREPKENLQVEQRKCRMFSQGRNCVNMSSRQNQSEQGTLKNLKHQLGESKVTFVNNKTTMSDIKKVMDELCFEKRKLLLGIKGDSNFFTNSEVSKMRHLRKQTLNVIDKLLRAFFYYNRLKFPECSVKWSQLLKSLQSNLIIVRERWKRTSLRNQPAPETKVAFSGPTQQRSVCSFKNEGPSFLKQPVKYPQLSEFLWDKIYKSGTESTPCLVRDLSKENPHVSVNKRTLESSTLASNLFRPTSVPKYLGKTFGDPSRSVASIPVNGRPSVASVASNVSKTNSTPKHLGKTFGDRRLKLLRWCKRMVQPYGLPMYEFSDSWTSGRALCAIIHSHRPELIEQAYIQKKSPKETLTYGVNIAQSLGVGSSVEFIAECLRKHPNFQKIVDFVEELQCCLQSPD</sequence>
<evidence type="ECO:0000256" key="1">
    <source>
        <dbReference type="SAM" id="Coils"/>
    </source>
</evidence>
<dbReference type="Gene3D" id="1.10.418.10">
    <property type="entry name" value="Calponin-like domain"/>
    <property type="match status" value="1"/>
</dbReference>
<dbReference type="InterPro" id="IPR050540">
    <property type="entry name" value="F-actin_Monoox_Mical"/>
</dbReference>
<feature type="coiled-coil region" evidence="1">
    <location>
        <begin position="180"/>
        <end position="214"/>
    </location>
</feature>
<dbReference type="SMART" id="SM00033">
    <property type="entry name" value="CH"/>
    <property type="match status" value="1"/>
</dbReference>
<reference evidence="4" key="1">
    <citation type="journal article" date="2021" name="Elife">
        <title>Highly contiguous assemblies of 101 drosophilid genomes.</title>
        <authorList>
            <person name="Kim B.Y."/>
            <person name="Wang J.R."/>
            <person name="Miller D.E."/>
            <person name="Barmina O."/>
            <person name="Delaney E."/>
            <person name="Thompson A."/>
            <person name="Comeault A.A."/>
            <person name="Peede D."/>
            <person name="D'Agostino E.R."/>
            <person name="Pelaez J."/>
            <person name="Aguilar J.M."/>
            <person name="Haji D."/>
            <person name="Matsunaga T."/>
            <person name="Armstrong E.E."/>
            <person name="Zych M."/>
            <person name="Ogawa Y."/>
            <person name="Stamenkovic-Radak M."/>
            <person name="Jelic M."/>
            <person name="Veselinovic M.S."/>
            <person name="Tanaskovic M."/>
            <person name="Eric P."/>
            <person name="Gao J.J."/>
            <person name="Katoh T.K."/>
            <person name="Toda M.J."/>
            <person name="Watabe H."/>
            <person name="Watada M."/>
            <person name="Davis J.S."/>
            <person name="Moyle L.C."/>
            <person name="Manoli G."/>
            <person name="Bertolini E."/>
            <person name="Kostal V."/>
            <person name="Hawley R.S."/>
            <person name="Takahashi A."/>
            <person name="Jones C.D."/>
            <person name="Price D.K."/>
            <person name="Whiteman N."/>
            <person name="Kopp A."/>
            <person name="Matute D.R."/>
            <person name="Petrov D.A."/>
        </authorList>
    </citation>
    <scope>NUCLEOTIDE SEQUENCE [LARGE SCALE GENOMIC DNA]</scope>
</reference>
<dbReference type="PROSITE" id="PS50021">
    <property type="entry name" value="CH"/>
    <property type="match status" value="1"/>
</dbReference>
<keyword evidence="1" id="KW-0175">Coiled coil</keyword>
<dbReference type="Pfam" id="PF00307">
    <property type="entry name" value="CH"/>
    <property type="match status" value="1"/>
</dbReference>
<evidence type="ECO:0000313" key="3">
    <source>
        <dbReference type="EnsemblMetazoa" id="XP_016991789.2"/>
    </source>
</evidence>
<protein>
    <recommendedName>
        <fullName evidence="2">Calponin-homology (CH) domain-containing protein</fullName>
    </recommendedName>
</protein>
<dbReference type="Proteomes" id="UP001652680">
    <property type="component" value="Unassembled WGS sequence"/>
</dbReference>
<dbReference type="InterPro" id="IPR036872">
    <property type="entry name" value="CH_dom_sf"/>
</dbReference>
<name>A0ABM5I864_DRORH</name>
<dbReference type="PANTHER" id="PTHR23167">
    <property type="entry name" value="CALPONIN HOMOLOGY DOMAIN-CONTAINING PROTEIN DDB_G0272472-RELATED"/>
    <property type="match status" value="1"/>
</dbReference>
<feature type="domain" description="Calponin-homology (CH)" evidence="2">
    <location>
        <begin position="527"/>
        <end position="631"/>
    </location>
</feature>
<accession>A0ABM5I864</accession>
<organism evidence="3 4">
    <name type="scientific">Drosophila rhopaloa</name>
    <name type="common">Fruit fly</name>
    <dbReference type="NCBI Taxonomy" id="1041015"/>
    <lineage>
        <taxon>Eukaryota</taxon>
        <taxon>Metazoa</taxon>
        <taxon>Ecdysozoa</taxon>
        <taxon>Arthropoda</taxon>
        <taxon>Hexapoda</taxon>
        <taxon>Insecta</taxon>
        <taxon>Pterygota</taxon>
        <taxon>Neoptera</taxon>
        <taxon>Endopterygota</taxon>
        <taxon>Diptera</taxon>
        <taxon>Brachycera</taxon>
        <taxon>Muscomorpha</taxon>
        <taxon>Ephydroidea</taxon>
        <taxon>Drosophilidae</taxon>
        <taxon>Drosophila</taxon>
        <taxon>Sophophora</taxon>
    </lineage>
</organism>
<dbReference type="EnsemblMetazoa" id="XM_017136300.2">
    <property type="protein sequence ID" value="XP_016991789.2"/>
    <property type="gene ID" value="LOC108053598"/>
</dbReference>
<dbReference type="RefSeq" id="XP_016991789.2">
    <property type="nucleotide sequence ID" value="XM_017136300.2"/>
</dbReference>
<keyword evidence="4" id="KW-1185">Reference proteome</keyword>
<reference evidence="3" key="2">
    <citation type="submission" date="2025-05" db="UniProtKB">
        <authorList>
            <consortium name="EnsemblMetazoa"/>
        </authorList>
    </citation>
    <scope>IDENTIFICATION</scope>
</reference>
<proteinExistence type="predicted"/>
<dbReference type="PANTHER" id="PTHR23167:SF84">
    <property type="entry name" value="ALPHA ACTININ 3-RELATED"/>
    <property type="match status" value="1"/>
</dbReference>
<dbReference type="InterPro" id="IPR001715">
    <property type="entry name" value="CH_dom"/>
</dbReference>
<dbReference type="GeneID" id="108053598"/>
<evidence type="ECO:0000259" key="2">
    <source>
        <dbReference type="PROSITE" id="PS50021"/>
    </source>
</evidence>